<dbReference type="EMBL" id="CP002038">
    <property type="protein sequence ID" value="ADM97016.1"/>
    <property type="molecule type" value="Genomic_DNA"/>
</dbReference>
<proteinExistence type="predicted"/>
<dbReference type="KEGG" id="ddd:Dda3937_01711"/>
<dbReference type="AlphaFoldDB" id="E0SMR9"/>
<gene>
    <name evidence="1" type="ordered locus">Dda3937_01711</name>
</gene>
<dbReference type="eggNOG" id="ENOG5032Q8H">
    <property type="taxonomic scope" value="Bacteria"/>
</dbReference>
<name>E0SMR9_DICD3</name>
<sequence>MEKNGQIAHDNINFQTVFNCRVIYVDTRFLDIKDLLAMKCSNLILPDLRVFTDWAEKTMIEGSESSNILILASLGLDKNLEKEEVFFYFDAYLREIGVDYPDSLEALFFYFRYSFRRILFSENERDVYNTLYDIGCRYIESDSPILHRVISYWSGVYNDFVCNYDDECGYLYVQYERHQVIPHEQAVDYIKMAAKRFLRYMDCDYFYELMLRRSSSRFISKG</sequence>
<dbReference type="Proteomes" id="UP000006859">
    <property type="component" value="Chromosome"/>
</dbReference>
<evidence type="ECO:0000313" key="2">
    <source>
        <dbReference type="Proteomes" id="UP000006859"/>
    </source>
</evidence>
<dbReference type="STRING" id="198628.Dda3937_01711"/>
<accession>E0SMR9</accession>
<keyword evidence="2" id="KW-1185">Reference proteome</keyword>
<protein>
    <submittedName>
        <fullName evidence="1">Uncharacterized protein</fullName>
    </submittedName>
</protein>
<evidence type="ECO:0000313" key="1">
    <source>
        <dbReference type="EMBL" id="ADM97016.1"/>
    </source>
</evidence>
<dbReference type="HOGENOM" id="CLU_1243689_0_0_6"/>
<organism evidence="1 2">
    <name type="scientific">Dickeya dadantii (strain 3937)</name>
    <name type="common">Erwinia chrysanthemi (strain 3937)</name>
    <dbReference type="NCBI Taxonomy" id="198628"/>
    <lineage>
        <taxon>Bacteria</taxon>
        <taxon>Pseudomonadati</taxon>
        <taxon>Pseudomonadota</taxon>
        <taxon>Gammaproteobacteria</taxon>
        <taxon>Enterobacterales</taxon>
        <taxon>Pectobacteriaceae</taxon>
        <taxon>Dickeya</taxon>
    </lineage>
</organism>
<reference evidence="1 2" key="1">
    <citation type="journal article" date="2011" name="J. Bacteriol.">
        <title>Genome sequence of the plant-pathogenic bacterium Dickeya dadantii 3937.</title>
        <authorList>
            <person name="Glasner J.D."/>
            <person name="Yang C.H."/>
            <person name="Reverchon S."/>
            <person name="Hugouvieux-Cotte-Pattat N."/>
            <person name="Condemine G."/>
            <person name="Bohin J.P."/>
            <person name="Van Gijsegem F."/>
            <person name="Yang S."/>
            <person name="Franza T."/>
            <person name="Expert D."/>
            <person name="Plunkett G. III"/>
            <person name="San Francisco M.J."/>
            <person name="Charkowski A.O."/>
            <person name="Py B."/>
            <person name="Bell K."/>
            <person name="Rauscher L."/>
            <person name="Rodriguez-Palenzuela P."/>
            <person name="Toussaint A."/>
            <person name="Holeva M.C."/>
            <person name="He S.Y."/>
            <person name="Douet V."/>
            <person name="Boccara M."/>
            <person name="Blanco C."/>
            <person name="Toth I."/>
            <person name="Anderson B.D."/>
            <person name="Biehl B.S."/>
            <person name="Mau B."/>
            <person name="Flynn S.M."/>
            <person name="Barras F."/>
            <person name="Lindeberg M."/>
            <person name="Birch P.R."/>
            <person name="Tsuyumu S."/>
            <person name="Shi X."/>
            <person name="Hibbing M."/>
            <person name="Yap M.N."/>
            <person name="Carpentier M."/>
            <person name="Dassa E."/>
            <person name="Umehara M."/>
            <person name="Kim J.F."/>
            <person name="Rusch M."/>
            <person name="Soni P."/>
            <person name="Mayhew G.F."/>
            <person name="Fouts D.E."/>
            <person name="Gill S.R."/>
            <person name="Blattner F.R."/>
            <person name="Keen N.T."/>
            <person name="Perna N.T."/>
        </authorList>
    </citation>
    <scope>NUCLEOTIDE SEQUENCE [LARGE SCALE GENOMIC DNA]</scope>
    <source>
        <strain evidence="1 2">3937</strain>
    </source>
</reference>